<dbReference type="GO" id="GO:0004357">
    <property type="term" value="F:glutamate-cysteine ligase activity"/>
    <property type="evidence" value="ECO:0007669"/>
    <property type="project" value="UniProtKB-EC"/>
</dbReference>
<dbReference type="EC" id="6.3.2.2" evidence="1"/>
<reference evidence="1 2" key="1">
    <citation type="submission" date="2021-07" db="EMBL/GenBank/DDBJ databases">
        <title>Characterization of Violacein-producing bacteria and related species.</title>
        <authorList>
            <person name="Wilson H.S."/>
            <person name="De Leon M.E."/>
        </authorList>
    </citation>
    <scope>NUCLEOTIDE SEQUENCE [LARGE SCALE GENOMIC DNA]</scope>
    <source>
        <strain evidence="1 2">HSC-2F05</strain>
    </source>
</reference>
<dbReference type="Gene3D" id="3.40.50.11280">
    <property type="entry name" value="Glutamate-cysteine ligase, N-terminal domain"/>
    <property type="match status" value="1"/>
</dbReference>
<dbReference type="Proteomes" id="UP001198602">
    <property type="component" value="Unassembled WGS sequence"/>
</dbReference>
<gene>
    <name evidence="1" type="primary">gshA</name>
    <name evidence="1" type="ORF">LE190_20560</name>
</gene>
<dbReference type="Pfam" id="PF08886">
    <property type="entry name" value="GshA"/>
    <property type="match status" value="1"/>
</dbReference>
<dbReference type="EMBL" id="JAHYBX010000013">
    <property type="protein sequence ID" value="MCA1858301.1"/>
    <property type="molecule type" value="Genomic_DNA"/>
</dbReference>
<organism evidence="1 2">
    <name type="scientific">Massilia hydrophila</name>
    <dbReference type="NCBI Taxonomy" id="3044279"/>
    <lineage>
        <taxon>Bacteria</taxon>
        <taxon>Pseudomonadati</taxon>
        <taxon>Pseudomonadota</taxon>
        <taxon>Betaproteobacteria</taxon>
        <taxon>Burkholderiales</taxon>
        <taxon>Oxalobacteraceae</taxon>
        <taxon>Telluria group</taxon>
        <taxon>Massilia</taxon>
    </lineage>
</organism>
<comment type="caution">
    <text evidence="1">The sequence shown here is derived from an EMBL/GenBank/DDBJ whole genome shotgun (WGS) entry which is preliminary data.</text>
</comment>
<dbReference type="InterPro" id="IPR042520">
    <property type="entry name" value="GshA_N"/>
</dbReference>
<sequence length="433" mass="48037">MVPHLATALTGPLLDLEKKILEATPAIERWFRLEWQEHTPPFYCSVDLRNAGYKLAPVDTNLFPGGFNNLSTEMLPLAVQAAMAAIDKYCPDARNLLMIPEVHTRNPMYLQNVARLMQIFRQTGLHVRLGSLSPEVTQPTPLALPDGNMLVVEPLVRSPNGRRVGLADFDPCTILLNNDLSAGIPSILENIHEQSLLPPLHAGWAMRRKSNHFKAFDEVAKKFGKLIEIDPWLVNPLHSKVGEIDLQDDVGTEQLADAVSALLSKIKKKYKEYGMKEQKPFVIVKPDAGTYGMGVMTIKDASEVRDLSRAQRNRMTVIKDGVAITDMIVQEGVPTFESINDAVAEPVVYMIDRYVVGGFYRVHAERGIDQNLNAPGSQYVPLAFAQQHAVPDLKAKPGTAAPNRFYVYGVVARLGLLAASLELERTDPNPEVY</sequence>
<evidence type="ECO:0000313" key="1">
    <source>
        <dbReference type="EMBL" id="MCA1858301.1"/>
    </source>
</evidence>
<proteinExistence type="predicted"/>
<dbReference type="SUPFAM" id="SSF56059">
    <property type="entry name" value="Glutathione synthetase ATP-binding domain-like"/>
    <property type="match status" value="1"/>
</dbReference>
<name>A0ABS7YF11_9BURK</name>
<dbReference type="InterPro" id="IPR011718">
    <property type="entry name" value="GshA"/>
</dbReference>
<dbReference type="NCBIfam" id="TIGR02049">
    <property type="entry name" value="gshA_ferroox"/>
    <property type="match status" value="1"/>
</dbReference>
<protein>
    <submittedName>
        <fullName evidence="1">Glutamate--cysteine ligase</fullName>
        <ecNumber evidence="1">6.3.2.2</ecNumber>
    </submittedName>
</protein>
<keyword evidence="2" id="KW-1185">Reference proteome</keyword>
<keyword evidence="1" id="KW-0436">Ligase</keyword>
<dbReference type="RefSeq" id="WP_224946305.1">
    <property type="nucleotide sequence ID" value="NZ_JAHYBX010000013.1"/>
</dbReference>
<evidence type="ECO:0000313" key="2">
    <source>
        <dbReference type="Proteomes" id="UP001198602"/>
    </source>
</evidence>
<accession>A0ABS7YF11</accession>